<dbReference type="GO" id="GO:0000155">
    <property type="term" value="F:phosphorelay sensor kinase activity"/>
    <property type="evidence" value="ECO:0007669"/>
    <property type="project" value="InterPro"/>
</dbReference>
<evidence type="ECO:0000256" key="5">
    <source>
        <dbReference type="ARBA" id="ARBA00023136"/>
    </source>
</evidence>
<feature type="region of interest" description="Disordered" evidence="7">
    <location>
        <begin position="925"/>
        <end position="963"/>
    </location>
</feature>
<evidence type="ECO:0000256" key="8">
    <source>
        <dbReference type="SAM" id="Phobius"/>
    </source>
</evidence>
<keyword evidence="15" id="KW-1185">Reference proteome</keyword>
<dbReference type="GO" id="GO:0016020">
    <property type="term" value="C:membrane"/>
    <property type="evidence" value="ECO:0007669"/>
    <property type="project" value="UniProtKB-SubCell"/>
</dbReference>
<dbReference type="SMART" id="SM00388">
    <property type="entry name" value="HisKA"/>
    <property type="match status" value="1"/>
</dbReference>
<dbReference type="NCBIfam" id="TIGR00229">
    <property type="entry name" value="sensory_box"/>
    <property type="match status" value="1"/>
</dbReference>
<feature type="compositionally biased region" description="Low complexity" evidence="7">
    <location>
        <begin position="131"/>
        <end position="140"/>
    </location>
</feature>
<evidence type="ECO:0000256" key="7">
    <source>
        <dbReference type="SAM" id="MobiDB-lite"/>
    </source>
</evidence>
<evidence type="ECO:0000313" key="14">
    <source>
        <dbReference type="EMBL" id="KAJ1975927.1"/>
    </source>
</evidence>
<dbReference type="PANTHER" id="PTHR45339">
    <property type="entry name" value="HYBRID SIGNAL TRANSDUCTION HISTIDINE KINASE J"/>
    <property type="match status" value="1"/>
</dbReference>
<keyword evidence="4 8" id="KW-1133">Transmembrane helix</keyword>
<sequence>MGHALPWQRRRTPLAPPETWPLDDRLSTSHPNGRRSSLSLPPFTARFQACANPVGATGPLRSTRRLRWPPWRSRHGEATSEQLATNTYAHPTPAMSWSNRLFAPASTTELNPPAVAHTDYFLTPHTTVPLSVSPSPLSTPKPAEPHIPPSAHRHEAHQGPPDGSLPAWWAQLKQRYFSSWLAFCQYVLPVVVVLLGVGISIGVFFVFKSISESNFSSNFRWRCRERSVTLANDFLNALQAAQGYQALYQSVFTISNDKSLAFAKYALVNTNLYYVGQCQLVTRQHRTTFEQAENATILQYMDDAWAPAADADWYCPLMVVYPTNTGGPLGYDLLADENGQAAAKSARESLVATLSGPLTLYSNATNSSTPLPDVGVSVYYPLYPNDGTASTTTAKSSSVSAFVVAAYRIQASFDRVLNTFQSSDMLISVWDVPTQQLLYNSSISGEPDDTPAVSYKEKYTILDRQWLFQCVSTEDVTVSPMDKVSITLMVIMMLFALTLAVILRTFVRQFFKARKTVADQHVELGKSHAINALFSQQSQATLQAVADPLLALNCQGYILAANDHVLSLTGYSRTDLRCELPDGTASPKVHIRELLVSLSDEHFDQPCAFHHGAQPVRATMFEVSVGRKNGTRFVAEANFSQVISSTHPQCLQVLVFRDITERKTAKRAILEAKHNAEQANASKGAFLAFLCHEIRNPAHVIMGYAEMLRSSLGPGNTAVQEELRWIETAAEFMGVMVNDVLDLTRMSEANVSPVYLQPTPVDLAQVATRCAKRQRTLAADRKVAFSFTVDPCLPSPLLVDQYRLSQALTKLLEYVLEDQAPGGTTHLAVDLLEQNAASSTVTARFVITDSGSALAKEKMNYEELIAQPFALDKNSLGAKFFSAGVAKTLALTIIRMMGGSLHVSHESDGQHRCHFDLCFVQSDASSPASPTSLSSGSSRLTMRDGSQTPIVPLTPDPPRLSKSLETSTCLPLARGSLSDPNLARFAKPERPHQATSLVPSARASLPMAKDSSVPAPPYNPAIAQMTCDMAWDFPVWRPRPTRASTALVLNVPDRSVRLDSFLPSSSGLPNGHRSSQSEWSRSAATAVPTPQQSLDSTLESSGNVHQSPQNLAVIDTNGMSPLVSPPAKKGPSKAALLAKLRTPRSVPPSFPKAIAEDRSPTAPSANRHVLLVEDNLTCQLVTGKMLRRNGFQVDIANHGQEAVDKVTATMDTTTLGSKAYACIVMDVVMPIMDGCDATVAIRSLGYQGPIIALTANSIESERQRCLDSGMTAFMTKPVREKVLIALVNQEITGAHGNLTEPARTDCGPSGQLVTTTPLLE</sequence>
<dbReference type="Proteomes" id="UP001151582">
    <property type="component" value="Unassembled WGS sequence"/>
</dbReference>
<feature type="modified residue" description="4-aspartylphosphate" evidence="6">
    <location>
        <position position="1226"/>
    </location>
</feature>
<protein>
    <recommendedName>
        <fullName evidence="16">Histidine kinase</fullName>
    </recommendedName>
</protein>
<dbReference type="Gene3D" id="3.40.50.2300">
    <property type="match status" value="1"/>
</dbReference>
<dbReference type="SMART" id="SM00448">
    <property type="entry name" value="REC"/>
    <property type="match status" value="1"/>
</dbReference>
<dbReference type="InterPro" id="IPR006189">
    <property type="entry name" value="CHASE_dom"/>
</dbReference>
<dbReference type="PROSITE" id="PS50109">
    <property type="entry name" value="HIS_KIN"/>
    <property type="match status" value="1"/>
</dbReference>
<feature type="region of interest" description="Disordered" evidence="7">
    <location>
        <begin position="1298"/>
        <end position="1320"/>
    </location>
</feature>
<reference evidence="14" key="1">
    <citation type="submission" date="2022-07" db="EMBL/GenBank/DDBJ databases">
        <title>Phylogenomic reconstructions and comparative analyses of Kickxellomycotina fungi.</title>
        <authorList>
            <person name="Reynolds N.K."/>
            <person name="Stajich J.E."/>
            <person name="Barry K."/>
            <person name="Grigoriev I.V."/>
            <person name="Crous P."/>
            <person name="Smith M.E."/>
        </authorList>
    </citation>
    <scope>NUCLEOTIDE SEQUENCE</scope>
    <source>
        <strain evidence="14">RSA 567</strain>
    </source>
</reference>
<dbReference type="OrthoDB" id="60033at2759"/>
<dbReference type="InterPro" id="IPR036097">
    <property type="entry name" value="HisK_dim/P_sf"/>
</dbReference>
<dbReference type="SUPFAM" id="SSF55874">
    <property type="entry name" value="ATPase domain of HSP90 chaperone/DNA topoisomerase II/histidine kinase"/>
    <property type="match status" value="1"/>
</dbReference>
<accession>A0A9W8EBE1</accession>
<feature type="region of interest" description="Disordered" evidence="7">
    <location>
        <begin position="1061"/>
        <end position="1105"/>
    </location>
</feature>
<dbReference type="Pfam" id="PF00072">
    <property type="entry name" value="Response_reg"/>
    <property type="match status" value="1"/>
</dbReference>
<dbReference type="Pfam" id="PF13426">
    <property type="entry name" value="PAS_9"/>
    <property type="match status" value="1"/>
</dbReference>
<evidence type="ECO:0000259" key="12">
    <source>
        <dbReference type="PROSITE" id="PS50113"/>
    </source>
</evidence>
<dbReference type="PROSITE" id="PS50112">
    <property type="entry name" value="PAS"/>
    <property type="match status" value="1"/>
</dbReference>
<evidence type="ECO:0000256" key="4">
    <source>
        <dbReference type="ARBA" id="ARBA00022989"/>
    </source>
</evidence>
<dbReference type="Gene3D" id="3.30.450.20">
    <property type="entry name" value="PAS domain"/>
    <property type="match status" value="1"/>
</dbReference>
<dbReference type="EMBL" id="JANBQB010000479">
    <property type="protein sequence ID" value="KAJ1975927.1"/>
    <property type="molecule type" value="Genomic_DNA"/>
</dbReference>
<organism evidence="14 15">
    <name type="scientific">Dimargaris verticillata</name>
    <dbReference type="NCBI Taxonomy" id="2761393"/>
    <lineage>
        <taxon>Eukaryota</taxon>
        <taxon>Fungi</taxon>
        <taxon>Fungi incertae sedis</taxon>
        <taxon>Zoopagomycota</taxon>
        <taxon>Kickxellomycotina</taxon>
        <taxon>Dimargaritomycetes</taxon>
        <taxon>Dimargaritales</taxon>
        <taxon>Dimargaritaceae</taxon>
        <taxon>Dimargaris</taxon>
    </lineage>
</organism>
<feature type="compositionally biased region" description="Polar residues" evidence="7">
    <location>
        <begin position="1311"/>
        <end position="1320"/>
    </location>
</feature>
<dbReference type="Gene3D" id="3.30.450.350">
    <property type="entry name" value="CHASE domain"/>
    <property type="match status" value="1"/>
</dbReference>
<feature type="compositionally biased region" description="Polar residues" evidence="7">
    <location>
        <begin position="28"/>
        <end position="39"/>
    </location>
</feature>
<dbReference type="PANTHER" id="PTHR45339:SF5">
    <property type="entry name" value="HISTIDINE KINASE"/>
    <property type="match status" value="1"/>
</dbReference>
<evidence type="ECO:0000256" key="1">
    <source>
        <dbReference type="ARBA" id="ARBA00004370"/>
    </source>
</evidence>
<evidence type="ECO:0000256" key="3">
    <source>
        <dbReference type="ARBA" id="ARBA00022692"/>
    </source>
</evidence>
<feature type="domain" description="Response regulatory" evidence="10">
    <location>
        <begin position="1168"/>
        <end position="1291"/>
    </location>
</feature>
<dbReference type="PROSITE" id="PS50839">
    <property type="entry name" value="CHASE"/>
    <property type="match status" value="1"/>
</dbReference>
<keyword evidence="3 8" id="KW-0812">Transmembrane</keyword>
<dbReference type="InterPro" id="IPR000014">
    <property type="entry name" value="PAS"/>
</dbReference>
<dbReference type="SUPFAM" id="SSF52172">
    <property type="entry name" value="CheY-like"/>
    <property type="match status" value="1"/>
</dbReference>
<feature type="domain" description="PAS" evidence="11">
    <location>
        <begin position="534"/>
        <end position="576"/>
    </location>
</feature>
<dbReference type="InterPro" id="IPR000700">
    <property type="entry name" value="PAS-assoc_C"/>
</dbReference>
<dbReference type="CDD" id="cd00082">
    <property type="entry name" value="HisKA"/>
    <property type="match status" value="1"/>
</dbReference>
<keyword evidence="5 8" id="KW-0472">Membrane</keyword>
<dbReference type="SMART" id="SM01079">
    <property type="entry name" value="CHASE"/>
    <property type="match status" value="1"/>
</dbReference>
<dbReference type="Gene3D" id="1.10.287.130">
    <property type="match status" value="1"/>
</dbReference>
<dbReference type="PROSITE" id="PS50110">
    <property type="entry name" value="RESPONSE_REGULATORY"/>
    <property type="match status" value="1"/>
</dbReference>
<dbReference type="InterPro" id="IPR001789">
    <property type="entry name" value="Sig_transdc_resp-reg_receiver"/>
</dbReference>
<feature type="domain" description="PAC" evidence="12">
    <location>
        <begin position="619"/>
        <end position="671"/>
    </location>
</feature>
<evidence type="ECO:0000259" key="9">
    <source>
        <dbReference type="PROSITE" id="PS50109"/>
    </source>
</evidence>
<dbReference type="Pfam" id="PF03924">
    <property type="entry name" value="CHASE"/>
    <property type="match status" value="1"/>
</dbReference>
<dbReference type="Gene3D" id="3.30.565.10">
    <property type="entry name" value="Histidine kinase-like ATPase, C-terminal domain"/>
    <property type="match status" value="1"/>
</dbReference>
<feature type="domain" description="CHASE" evidence="13">
    <location>
        <begin position="307"/>
        <end position="469"/>
    </location>
</feature>
<dbReference type="InterPro" id="IPR003661">
    <property type="entry name" value="HisK_dim/P_dom"/>
</dbReference>
<evidence type="ECO:0000256" key="2">
    <source>
        <dbReference type="ARBA" id="ARBA00022553"/>
    </source>
</evidence>
<evidence type="ECO:0000259" key="10">
    <source>
        <dbReference type="PROSITE" id="PS50110"/>
    </source>
</evidence>
<evidence type="ECO:0000259" key="11">
    <source>
        <dbReference type="PROSITE" id="PS50112"/>
    </source>
</evidence>
<evidence type="ECO:0008006" key="16">
    <source>
        <dbReference type="Google" id="ProtNLM"/>
    </source>
</evidence>
<name>A0A9W8EBE1_9FUNG</name>
<feature type="transmembrane region" description="Helical" evidence="8">
    <location>
        <begin position="486"/>
        <end position="507"/>
    </location>
</feature>
<dbReference type="InterPro" id="IPR042240">
    <property type="entry name" value="CHASE_sf"/>
</dbReference>
<dbReference type="SUPFAM" id="SSF47384">
    <property type="entry name" value="Homodimeric domain of signal transducing histidine kinase"/>
    <property type="match status" value="1"/>
</dbReference>
<comment type="subcellular location">
    <subcellularLocation>
        <location evidence="1">Membrane</location>
    </subcellularLocation>
</comment>
<dbReference type="InterPro" id="IPR011006">
    <property type="entry name" value="CheY-like_superfamily"/>
</dbReference>
<dbReference type="PROSITE" id="PS50113">
    <property type="entry name" value="PAC"/>
    <property type="match status" value="1"/>
</dbReference>
<dbReference type="CDD" id="cd17546">
    <property type="entry name" value="REC_hyHK_CKI1_RcsC-like"/>
    <property type="match status" value="1"/>
</dbReference>
<dbReference type="SUPFAM" id="SSF55785">
    <property type="entry name" value="PYP-like sensor domain (PAS domain)"/>
    <property type="match status" value="1"/>
</dbReference>
<dbReference type="InterPro" id="IPR005467">
    <property type="entry name" value="His_kinase_dom"/>
</dbReference>
<feature type="region of interest" description="Disordered" evidence="7">
    <location>
        <begin position="1"/>
        <end position="40"/>
    </location>
</feature>
<feature type="region of interest" description="Disordered" evidence="7">
    <location>
        <begin position="131"/>
        <end position="160"/>
    </location>
</feature>
<feature type="compositionally biased region" description="Polar residues" evidence="7">
    <location>
        <begin position="1062"/>
        <end position="1105"/>
    </location>
</feature>
<evidence type="ECO:0000259" key="13">
    <source>
        <dbReference type="PROSITE" id="PS50839"/>
    </source>
</evidence>
<dbReference type="Pfam" id="PF00512">
    <property type="entry name" value="HisKA"/>
    <property type="match status" value="1"/>
</dbReference>
<dbReference type="InterPro" id="IPR035965">
    <property type="entry name" value="PAS-like_dom_sf"/>
</dbReference>
<feature type="transmembrane region" description="Helical" evidence="8">
    <location>
        <begin position="180"/>
        <end position="207"/>
    </location>
</feature>
<keyword evidence="2 6" id="KW-0597">Phosphoprotein</keyword>
<feature type="domain" description="Histidine kinase" evidence="9">
    <location>
        <begin position="689"/>
        <end position="909"/>
    </location>
</feature>
<dbReference type="CDD" id="cd00130">
    <property type="entry name" value="PAS"/>
    <property type="match status" value="1"/>
</dbReference>
<gene>
    <name evidence="14" type="ORF">H4R34_004161</name>
</gene>
<comment type="caution">
    <text evidence="14">The sequence shown here is derived from an EMBL/GenBank/DDBJ whole genome shotgun (WGS) entry which is preliminary data.</text>
</comment>
<evidence type="ECO:0000313" key="15">
    <source>
        <dbReference type="Proteomes" id="UP001151582"/>
    </source>
</evidence>
<feature type="compositionally biased region" description="Low complexity" evidence="7">
    <location>
        <begin position="925"/>
        <end position="940"/>
    </location>
</feature>
<proteinExistence type="predicted"/>
<dbReference type="InterPro" id="IPR036890">
    <property type="entry name" value="HATPase_C_sf"/>
</dbReference>
<evidence type="ECO:0000256" key="6">
    <source>
        <dbReference type="PROSITE-ProRule" id="PRU00169"/>
    </source>
</evidence>